<dbReference type="Proteomes" id="UP000887580">
    <property type="component" value="Unplaced"/>
</dbReference>
<protein>
    <submittedName>
        <fullName evidence="2">Histone acetyltransferase</fullName>
    </submittedName>
</protein>
<organism evidence="1 2">
    <name type="scientific">Panagrolaimus sp. PS1159</name>
    <dbReference type="NCBI Taxonomy" id="55785"/>
    <lineage>
        <taxon>Eukaryota</taxon>
        <taxon>Metazoa</taxon>
        <taxon>Ecdysozoa</taxon>
        <taxon>Nematoda</taxon>
        <taxon>Chromadorea</taxon>
        <taxon>Rhabditida</taxon>
        <taxon>Tylenchina</taxon>
        <taxon>Panagrolaimomorpha</taxon>
        <taxon>Panagrolaimoidea</taxon>
        <taxon>Panagrolaimidae</taxon>
        <taxon>Panagrolaimus</taxon>
    </lineage>
</organism>
<dbReference type="WBParaSite" id="PS1159_v2.g19607.t1">
    <property type="protein sequence ID" value="PS1159_v2.g19607.t1"/>
    <property type="gene ID" value="PS1159_v2.g19607"/>
</dbReference>
<evidence type="ECO:0000313" key="2">
    <source>
        <dbReference type="WBParaSite" id="PS1159_v2.g19607.t1"/>
    </source>
</evidence>
<proteinExistence type="predicted"/>
<reference evidence="2" key="1">
    <citation type="submission" date="2022-11" db="UniProtKB">
        <authorList>
            <consortium name="WormBaseParasite"/>
        </authorList>
    </citation>
    <scope>IDENTIFICATION</scope>
</reference>
<accession>A0AC35FPF2</accession>
<evidence type="ECO:0000313" key="1">
    <source>
        <dbReference type="Proteomes" id="UP000887580"/>
    </source>
</evidence>
<name>A0AC35FPF2_9BILA</name>
<sequence length="821" mass="95450">MSSRFPRKYQNENSPSGRQIRKPLKKEKFFEKDITPNSSFSSTTQSPTVIRKNVVERLSNLVANNEGSATSSETKVNEILSKLKSQQEFDIKSGEDNDTDLDNDDIKPLKGINRTNNSRAGTSLKRKNLKPLPTPKSKTSKRPKKLSPKKSSRKSQGNSPVKTRSNIWEAGKLSNQAHCLICEQSNDPFIRCRLCENRFHPECIQITSPFLQSKDSWRCFDCLWCAECTTYISDHNNVQCNRCGRAYHGKCKPPGTVSWYPFKFWRCGDCIRRSKTEEELEFFRHRQVARKMKPIAAKDKKLKVVLLSKKKLSNHGINHIRKLATKKFELPLEESQNIVILPEKVDESLKEVKQRELAIRESNEKLVERMSKLALKFADNPSKELENEAKELTKKYSQILMNNKEDEPFILPYQELWPNKNFDKDEEKKYYQQVTKKSTKSPVKKTFVAQAKEGKIKVGEKRVNKTSTSSYGKQMYSYLSQFAFKNVMERYAKAKRNALAIGEIENEIIDEWTSQLYYDKLLPQYLHFGPKYIIPVKKRVPAFDSLTKSAQLIFVCQKCFQLTLSPLQFCIHMNICKYSHPPGNEIYRDTLLQPNGKELTISFFEVHGIHDMDYCSRMCIVASGLLPAKAVTREVDLFTFYILTEFHEDSGFVPVGFFSKELKPSFNNNLSCLLVFNQYRSSGYGKLLVDLSYELSKREDKFGSPEHPLSNDGLHLYRSYWIAKIFEYLRKHRNDRKILFDDISKETYIHVDDIVSTLLSCRMIKQRESQKYVVDCCKAWFSDLRLLRRQAINSSKLNWQPKINPGEEHKQYYVCSSDEEK</sequence>